<dbReference type="Proteomes" id="UP000031532">
    <property type="component" value="Unassembled WGS sequence"/>
</dbReference>
<evidence type="ECO:0000313" key="2">
    <source>
        <dbReference type="EMBL" id="NHC36211.1"/>
    </source>
</evidence>
<dbReference type="EMBL" id="JTJC03000004">
    <property type="protein sequence ID" value="NHC36211.1"/>
    <property type="molecule type" value="Genomic_DNA"/>
</dbReference>
<comment type="caution">
    <text evidence="2">The sequence shown here is derived from an EMBL/GenBank/DDBJ whole genome shotgun (WGS) entry which is preliminary data.</text>
</comment>
<dbReference type="AlphaFoldDB" id="A0A9X5I5P7"/>
<name>A0A9X5I5P7_9CYAN</name>
<proteinExistence type="predicted"/>
<keyword evidence="1" id="KW-0812">Transmembrane</keyword>
<organism evidence="2 3">
    <name type="scientific">Scytonema millei VB511283</name>
    <dbReference type="NCBI Taxonomy" id="1245923"/>
    <lineage>
        <taxon>Bacteria</taxon>
        <taxon>Bacillati</taxon>
        <taxon>Cyanobacteriota</taxon>
        <taxon>Cyanophyceae</taxon>
        <taxon>Nostocales</taxon>
        <taxon>Scytonemataceae</taxon>
        <taxon>Scytonema</taxon>
    </lineage>
</organism>
<keyword evidence="3" id="KW-1185">Reference proteome</keyword>
<reference evidence="2 3" key="1">
    <citation type="journal article" date="2015" name="Genome Announc.">
        <title>Draft Genome Sequence of the Terrestrial Cyanobacterium Scytonema millei VB511283, Isolated from Eastern India.</title>
        <authorList>
            <person name="Sen D."/>
            <person name="Chandrababunaidu M.M."/>
            <person name="Singh D."/>
            <person name="Sanghi N."/>
            <person name="Ghorai A."/>
            <person name="Mishra G.P."/>
            <person name="Madduluri M."/>
            <person name="Adhikary S.P."/>
            <person name="Tripathy S."/>
        </authorList>
    </citation>
    <scope>NUCLEOTIDE SEQUENCE [LARGE SCALE GENOMIC DNA]</scope>
    <source>
        <strain evidence="2 3">VB511283</strain>
    </source>
</reference>
<evidence type="ECO:0000313" key="3">
    <source>
        <dbReference type="Proteomes" id="UP000031532"/>
    </source>
</evidence>
<dbReference type="SUPFAM" id="SSF53850">
    <property type="entry name" value="Periplasmic binding protein-like II"/>
    <property type="match status" value="1"/>
</dbReference>
<dbReference type="OrthoDB" id="481932at2"/>
<gene>
    <name evidence="2" type="ORF">QH73_0016420</name>
</gene>
<sequence>MPYSPGRTIILWSLIGFASTTVIAGIVLSIWRWVQPCPVGEKRFWANCYRDLQAQPLKIGVSATSPIEDYRALATHLQEQLGVRVVVDRHTPFPEIRDRLDLKDWDIAFTGSPVLSIAAEDNNYTGMAVMYPDRPLYDRAALFVKADSKIKSIADIQPNTTIALGSSASALTFLIPIYALYGKTLKIGRGYHPREAINLVKTGKIDIGAGLYTAIKDDSALRFIYISQPIPGVGVYLSPQLLNFDRELIKIAMLNANSEIKSQAKYTAVQTPDYSELRKIIARAEEVASCLKSNQNYFNWQVPIQLFCHNFSKS</sequence>
<accession>A0A9X5I5P7</accession>
<keyword evidence="1" id="KW-0472">Membrane</keyword>
<evidence type="ECO:0000256" key="1">
    <source>
        <dbReference type="SAM" id="Phobius"/>
    </source>
</evidence>
<keyword evidence="1" id="KW-1133">Transmembrane helix</keyword>
<feature type="transmembrane region" description="Helical" evidence="1">
    <location>
        <begin position="9"/>
        <end position="34"/>
    </location>
</feature>
<dbReference type="RefSeq" id="WP_132867164.1">
    <property type="nucleotide sequence ID" value="NZ_JTJC03000004.1"/>
</dbReference>
<dbReference type="Gene3D" id="3.40.190.10">
    <property type="entry name" value="Periplasmic binding protein-like II"/>
    <property type="match status" value="2"/>
</dbReference>
<protein>
    <submittedName>
        <fullName evidence="2">Phosphate/phosphite/phosphonate ABC transporter substrate-binding protein</fullName>
    </submittedName>
</protein>
<dbReference type="Pfam" id="PF12974">
    <property type="entry name" value="Phosphonate-bd"/>
    <property type="match status" value="1"/>
</dbReference>